<dbReference type="PANTHER" id="PTHR10322:SF23">
    <property type="entry name" value="DNA POLYMERASE DELTA CATALYTIC SUBUNIT"/>
    <property type="match status" value="1"/>
</dbReference>
<dbReference type="Gene3D" id="3.30.420.10">
    <property type="entry name" value="Ribonuclease H-like superfamily/Ribonuclease H"/>
    <property type="match status" value="1"/>
</dbReference>
<dbReference type="PANTHER" id="PTHR10322">
    <property type="entry name" value="DNA POLYMERASE CATALYTIC SUBUNIT"/>
    <property type="match status" value="1"/>
</dbReference>
<dbReference type="InterPro" id="IPR006133">
    <property type="entry name" value="DNA-dir_DNA_pol_B_exonuc"/>
</dbReference>
<dbReference type="SMART" id="SM00486">
    <property type="entry name" value="POLBc"/>
    <property type="match status" value="1"/>
</dbReference>
<protein>
    <recommendedName>
        <fullName evidence="7">DNA polymerase</fullName>
        <ecNumber evidence="7">2.7.7.7</ecNumber>
    </recommendedName>
</protein>
<evidence type="ECO:0000256" key="2">
    <source>
        <dbReference type="ARBA" id="ARBA00022679"/>
    </source>
</evidence>
<keyword evidence="12" id="KW-1185">Reference proteome</keyword>
<dbReference type="PRINTS" id="PR00106">
    <property type="entry name" value="DNAPOLB"/>
</dbReference>
<sequence>MDAFLSLRRPPAPPSLGGDLTFQLVDVQELNVPSGQRVEAGVRALGKTLYILFGMTIEGYSVSVTVSDFQHYIYVGADVEQDLSTIQGKLNDYFGFASSDTSSLKMERMPADYRSIYVFAVQKRYIYKLSFSDKTFYGPIRTFFLDPGIWRERYSLPQFKLFEADLDSSVRFLVDLRLCGFGWITLKAGTYSFCSHEKGRQTLRTTQQIQVQASRNALVSHDFNLPEYSRNAPIRIMSFDLECVSLQGGFPDVANDFIINISASLYILTQSTADAPYRKVTLTLGTCAPIIDADVISFETEAELLLAFAYLVLAYDPDVFTGYNIDGFDWGYILKRAEVLNLKVPSLEIQQLGPDDLWRLIRQKQTPGNGYPYSTAFPRILGQNAIVSKSHFQSKQIGHRDTFEFSCSGRISFDLLPAIKQSYFLRSYTLNAVCARFLDEQKDDVHYSTITPLFRSDAMGRRRIAVYCIKDSVLPLKLLEKLMLFINCIEMCRVTGLIATILITSGQQIRILSLLYRACAQDRVLVPYRDRRGTTTNFDGDELDLEGATVLEPRRGFYPDTVPIATLDFNSLYPSIIIAHNLCYTTILVQGDIDKEYLAQHYLRSQKEGTQSLDLSAAKTVIEELLGLTAVRKAPSTQVPETRPVQEDSDPIPDSESSSNSDSDEGSSPMSHPQLKRRLDASGLEAGGVLGSAKNDLMTVTPLNCRFVRPAVRQGILPRILSVLLTARKKVKQELKRETDPLRKSVLDARQLALKTTANSIYGFTGSIQYGRLPSREISSSITAFGREMIEYTRSSVEERFKTQKEPLVIRLDDPLYAGDAFIADYQRDPAAYPHISMTPDGSLSYAMQADSTVIYGDTDSVMVRFGVNTIKEAMFLAKFAATYVSEMFLKPINLEFEKVYCPYLLINKKRYAGLYWSNSTAPDKLDSKGLELVRRDNCRLVGLVMEQTLSYLFHHSNPKLAMKYIRSVVHDLANQRIDLSLLVISKAITQPLDQYTNKQQAHLALAQRLRERDPASAPKVGDRVPYVIIAGDKNTKLYERSESPTYVIEQGLQVDTDYYLHQQLMLPVSRLFRSILKCATEKDAANAIFRTELNISRVVSLAASASLASTATSGSTGKTPKKAAGILGMVRATRVATCCVCNVRLSAQEPFLSLELCQTCLLERGREYYGQLQRELLLAEYRYHQVCAECIFCSGELSSIGDLEDGILRCSSADCSLFYARMKCIADRRHLTRRFNALSKLRWLPTQG</sequence>
<gene>
    <name evidence="11" type="ORF">GMRT_12181</name>
</gene>
<dbReference type="InterPro" id="IPR006134">
    <property type="entry name" value="DNA-dir_DNA_pol_B_multi_dom"/>
</dbReference>
<evidence type="ECO:0000256" key="5">
    <source>
        <dbReference type="ARBA" id="ARBA00023125"/>
    </source>
</evidence>
<dbReference type="PROSITE" id="PS00116">
    <property type="entry name" value="DNA_POLYMERASE_B"/>
    <property type="match status" value="1"/>
</dbReference>
<dbReference type="InterPro" id="IPR012337">
    <property type="entry name" value="RNaseH-like_sf"/>
</dbReference>
<name>A0A4Z1T5I7_GIAMU</name>
<evidence type="ECO:0000256" key="1">
    <source>
        <dbReference type="ARBA" id="ARBA00005755"/>
    </source>
</evidence>
<proteinExistence type="inferred from homology"/>
<dbReference type="EC" id="2.7.7.7" evidence="7"/>
<dbReference type="OrthoDB" id="2414538at2759"/>
<evidence type="ECO:0000259" key="9">
    <source>
        <dbReference type="Pfam" id="PF00136"/>
    </source>
</evidence>
<dbReference type="InterPro" id="IPR006172">
    <property type="entry name" value="DNA-dir_DNA_pol_B"/>
</dbReference>
<feature type="region of interest" description="Disordered" evidence="8">
    <location>
        <begin position="633"/>
        <end position="674"/>
    </location>
</feature>
<feature type="domain" description="DNA-directed DNA polymerase family B exonuclease" evidence="10">
    <location>
        <begin position="160"/>
        <end position="433"/>
    </location>
</feature>
<evidence type="ECO:0000259" key="10">
    <source>
        <dbReference type="Pfam" id="PF03104"/>
    </source>
</evidence>
<reference evidence="11 12" key="1">
    <citation type="submission" date="2019-05" db="EMBL/GenBank/DDBJ databases">
        <title>The compact genome of Giardia muris reveals important steps in the evolution of intestinal protozoan parasites.</title>
        <authorList>
            <person name="Xu F."/>
            <person name="Jimenez-Gonzalez A."/>
            <person name="Einarsson E."/>
            <person name="Astvaldsson A."/>
            <person name="Peirasmaki D."/>
            <person name="Eckmann L."/>
            <person name="Andersson J.O."/>
            <person name="Svard S.G."/>
            <person name="Jerlstrom-Hultqvist J."/>
        </authorList>
    </citation>
    <scope>NUCLEOTIDE SEQUENCE [LARGE SCALE GENOMIC DNA]</scope>
    <source>
        <strain evidence="11 12">Roberts-Thomson</strain>
    </source>
</reference>
<dbReference type="GO" id="GO:0045004">
    <property type="term" value="P:DNA replication proofreading"/>
    <property type="evidence" value="ECO:0007669"/>
    <property type="project" value="TreeGrafter"/>
</dbReference>
<evidence type="ECO:0000256" key="3">
    <source>
        <dbReference type="ARBA" id="ARBA00022695"/>
    </source>
</evidence>
<dbReference type="EMBL" id="VDLU01000003">
    <property type="protein sequence ID" value="TNJ27789.1"/>
    <property type="molecule type" value="Genomic_DNA"/>
</dbReference>
<organism evidence="11 12">
    <name type="scientific">Giardia muris</name>
    <dbReference type="NCBI Taxonomy" id="5742"/>
    <lineage>
        <taxon>Eukaryota</taxon>
        <taxon>Metamonada</taxon>
        <taxon>Diplomonadida</taxon>
        <taxon>Hexamitidae</taxon>
        <taxon>Giardiinae</taxon>
        <taxon>Giardia</taxon>
    </lineage>
</organism>
<dbReference type="InterPro" id="IPR043502">
    <property type="entry name" value="DNA/RNA_pol_sf"/>
</dbReference>
<evidence type="ECO:0000256" key="6">
    <source>
        <dbReference type="ARBA" id="ARBA00049244"/>
    </source>
</evidence>
<dbReference type="InterPro" id="IPR023211">
    <property type="entry name" value="DNA_pol_palm_dom_sf"/>
</dbReference>
<feature type="domain" description="DNA-directed DNA polymerase family B multifunctional" evidence="9">
    <location>
        <begin position="695"/>
        <end position="1076"/>
    </location>
</feature>
<dbReference type="Pfam" id="PF00136">
    <property type="entry name" value="DNA_pol_B"/>
    <property type="match status" value="2"/>
</dbReference>
<evidence type="ECO:0000256" key="4">
    <source>
        <dbReference type="ARBA" id="ARBA00022932"/>
    </source>
</evidence>
<dbReference type="Gene3D" id="3.30.342.10">
    <property type="entry name" value="DNA Polymerase, chain B, domain 1"/>
    <property type="match status" value="1"/>
</dbReference>
<dbReference type="GO" id="GO:0006297">
    <property type="term" value="P:nucleotide-excision repair, DNA gap filling"/>
    <property type="evidence" value="ECO:0007669"/>
    <property type="project" value="TreeGrafter"/>
</dbReference>
<dbReference type="Gene3D" id="3.90.1600.10">
    <property type="entry name" value="Palm domain of DNA polymerase"/>
    <property type="match status" value="1"/>
</dbReference>
<dbReference type="GO" id="GO:0008296">
    <property type="term" value="F:3'-5'-DNA exonuclease activity"/>
    <property type="evidence" value="ECO:0007669"/>
    <property type="project" value="TreeGrafter"/>
</dbReference>
<dbReference type="InterPro" id="IPR050240">
    <property type="entry name" value="DNA_pol_type-B"/>
</dbReference>
<keyword evidence="3 7" id="KW-0548">Nucleotidyltransferase</keyword>
<dbReference type="GO" id="GO:0000166">
    <property type="term" value="F:nucleotide binding"/>
    <property type="evidence" value="ECO:0007669"/>
    <property type="project" value="InterPro"/>
</dbReference>
<dbReference type="Proteomes" id="UP000315496">
    <property type="component" value="Chromosome 3"/>
</dbReference>
<dbReference type="InterPro" id="IPR017964">
    <property type="entry name" value="DNA-dir_DNA_pol_B_CS"/>
</dbReference>
<evidence type="ECO:0000313" key="12">
    <source>
        <dbReference type="Proteomes" id="UP000315496"/>
    </source>
</evidence>
<dbReference type="Gene3D" id="1.10.287.690">
    <property type="entry name" value="Helix hairpin bin"/>
    <property type="match status" value="1"/>
</dbReference>
<feature type="compositionally biased region" description="Low complexity" evidence="8">
    <location>
        <begin position="654"/>
        <end position="671"/>
    </location>
</feature>
<evidence type="ECO:0000256" key="8">
    <source>
        <dbReference type="SAM" id="MobiDB-lite"/>
    </source>
</evidence>
<dbReference type="VEuPathDB" id="GiardiaDB:GMRT_12181"/>
<feature type="domain" description="DNA-directed DNA polymerase family B multifunctional" evidence="9">
    <location>
        <begin position="500"/>
        <end position="626"/>
    </location>
</feature>
<keyword evidence="5 7" id="KW-0238">DNA-binding</keyword>
<keyword evidence="4 7" id="KW-0239">DNA-directed DNA polymerase</keyword>
<dbReference type="GO" id="GO:0003677">
    <property type="term" value="F:DNA binding"/>
    <property type="evidence" value="ECO:0007669"/>
    <property type="project" value="UniProtKB-KW"/>
</dbReference>
<dbReference type="SUPFAM" id="SSF53098">
    <property type="entry name" value="Ribonuclease H-like"/>
    <property type="match status" value="1"/>
</dbReference>
<accession>A0A4Z1T5I7</accession>
<evidence type="ECO:0000256" key="7">
    <source>
        <dbReference type="RuleBase" id="RU000442"/>
    </source>
</evidence>
<keyword evidence="7" id="KW-0235">DNA replication</keyword>
<dbReference type="GO" id="GO:0006287">
    <property type="term" value="P:base-excision repair, gap-filling"/>
    <property type="evidence" value="ECO:0007669"/>
    <property type="project" value="TreeGrafter"/>
</dbReference>
<evidence type="ECO:0000313" key="11">
    <source>
        <dbReference type="EMBL" id="TNJ27789.1"/>
    </source>
</evidence>
<comment type="catalytic activity">
    <reaction evidence="6 7">
        <text>DNA(n) + a 2'-deoxyribonucleoside 5'-triphosphate = DNA(n+1) + diphosphate</text>
        <dbReference type="Rhea" id="RHEA:22508"/>
        <dbReference type="Rhea" id="RHEA-COMP:17339"/>
        <dbReference type="Rhea" id="RHEA-COMP:17340"/>
        <dbReference type="ChEBI" id="CHEBI:33019"/>
        <dbReference type="ChEBI" id="CHEBI:61560"/>
        <dbReference type="ChEBI" id="CHEBI:173112"/>
        <dbReference type="EC" id="2.7.7.7"/>
    </reaction>
</comment>
<dbReference type="GO" id="GO:0043625">
    <property type="term" value="C:delta DNA polymerase complex"/>
    <property type="evidence" value="ECO:0007669"/>
    <property type="project" value="TreeGrafter"/>
</dbReference>
<dbReference type="Gene3D" id="1.10.132.60">
    <property type="entry name" value="DNA polymerase family B, C-terminal domain"/>
    <property type="match status" value="1"/>
</dbReference>
<comment type="similarity">
    <text evidence="1 7">Belongs to the DNA polymerase type-B family.</text>
</comment>
<dbReference type="AlphaFoldDB" id="A0A4Z1T5I7"/>
<dbReference type="InterPro" id="IPR036397">
    <property type="entry name" value="RNaseH_sf"/>
</dbReference>
<dbReference type="InterPro" id="IPR042087">
    <property type="entry name" value="DNA_pol_B_thumb"/>
</dbReference>
<keyword evidence="2 7" id="KW-0808">Transferase</keyword>
<dbReference type="Pfam" id="PF03104">
    <property type="entry name" value="DNA_pol_B_exo1"/>
    <property type="match status" value="1"/>
</dbReference>
<comment type="caution">
    <text evidence="11">The sequence shown here is derived from an EMBL/GenBank/DDBJ whole genome shotgun (WGS) entry which is preliminary data.</text>
</comment>
<dbReference type="GO" id="GO:0003887">
    <property type="term" value="F:DNA-directed DNA polymerase activity"/>
    <property type="evidence" value="ECO:0007669"/>
    <property type="project" value="UniProtKB-KW"/>
</dbReference>
<dbReference type="SUPFAM" id="SSF56672">
    <property type="entry name" value="DNA/RNA polymerases"/>
    <property type="match status" value="1"/>
</dbReference>